<feature type="compositionally biased region" description="Pro residues" evidence="1">
    <location>
        <begin position="32"/>
        <end position="45"/>
    </location>
</feature>
<comment type="caution">
    <text evidence="3">The sequence shown here is derived from an EMBL/GenBank/DDBJ whole genome shotgun (WGS) entry which is preliminary data.</text>
</comment>
<sequence length="250" mass="26595">MRVDRRMLQAATIAVTLASGGAPGVARAQAPAPLPPAQMPAPKVPQPAASIPDPGLSPAPGTVIAPPPGVVTAPAGPPIHVHQPGPIAGAVHHLGFAIKDRMIGEPWRFDTPPLGWSLQQNFSAQARMANQHRYTLYRSDFYSGTERLTPDGLRRLGRMVARWQLWGGPMLIELDPDRPGLAESRREAVLQLVANNGMLLEPERLVVGGSPYLGERGDVAAPYNAVLLDRAAGAPAAYQLNPYVNADFGN</sequence>
<feature type="signal peptide" evidence="2">
    <location>
        <begin position="1"/>
        <end position="28"/>
    </location>
</feature>
<organism evidence="3 4">
    <name type="scientific">Tautonia sociabilis</name>
    <dbReference type="NCBI Taxonomy" id="2080755"/>
    <lineage>
        <taxon>Bacteria</taxon>
        <taxon>Pseudomonadati</taxon>
        <taxon>Planctomycetota</taxon>
        <taxon>Planctomycetia</taxon>
        <taxon>Isosphaerales</taxon>
        <taxon>Isosphaeraceae</taxon>
        <taxon>Tautonia</taxon>
    </lineage>
</organism>
<reference evidence="3 4" key="2">
    <citation type="submission" date="2019-01" db="EMBL/GenBank/DDBJ databases">
        <title>Tautonia sociabilis, a novel thermotolerant planctomycete of Isosphaeraceae family, isolated from a 4000 m deep subterranean habitat.</title>
        <authorList>
            <person name="Kovaleva O.L."/>
            <person name="Elcheninov A.G."/>
            <person name="Van Heerden E."/>
            <person name="Toshchakov S.V."/>
            <person name="Novikov A."/>
            <person name="Bonch-Osmolovskaya E.A."/>
            <person name="Kublanov I.V."/>
        </authorList>
    </citation>
    <scope>NUCLEOTIDE SEQUENCE [LARGE SCALE GENOMIC DNA]</scope>
    <source>
        <strain evidence="3 4">GM2012</strain>
    </source>
</reference>
<keyword evidence="2" id="KW-0732">Signal</keyword>
<accession>A0A432MMB8</accession>
<name>A0A432MMB8_9BACT</name>
<feature type="region of interest" description="Disordered" evidence="1">
    <location>
        <begin position="22"/>
        <end position="48"/>
    </location>
</feature>
<dbReference type="EMBL" id="RYZH01000009">
    <property type="protein sequence ID" value="RUL88584.1"/>
    <property type="molecule type" value="Genomic_DNA"/>
</dbReference>
<proteinExistence type="predicted"/>
<gene>
    <name evidence="3" type="ORF">TsocGM_06585</name>
</gene>
<protein>
    <submittedName>
        <fullName evidence="3">Uncharacterized protein</fullName>
    </submittedName>
</protein>
<evidence type="ECO:0000313" key="3">
    <source>
        <dbReference type="EMBL" id="RUL88584.1"/>
    </source>
</evidence>
<feature type="chain" id="PRO_5019470636" evidence="2">
    <location>
        <begin position="29"/>
        <end position="250"/>
    </location>
</feature>
<evidence type="ECO:0000313" key="4">
    <source>
        <dbReference type="Proteomes" id="UP000280296"/>
    </source>
</evidence>
<dbReference type="AlphaFoldDB" id="A0A432MMB8"/>
<evidence type="ECO:0000256" key="2">
    <source>
        <dbReference type="SAM" id="SignalP"/>
    </source>
</evidence>
<evidence type="ECO:0000256" key="1">
    <source>
        <dbReference type="SAM" id="MobiDB-lite"/>
    </source>
</evidence>
<dbReference type="RefSeq" id="WP_126724510.1">
    <property type="nucleotide sequence ID" value="NZ_RYZH01000009.1"/>
</dbReference>
<reference evidence="3 4" key="1">
    <citation type="submission" date="2018-12" db="EMBL/GenBank/DDBJ databases">
        <authorList>
            <person name="Toschakov S.V."/>
        </authorList>
    </citation>
    <scope>NUCLEOTIDE SEQUENCE [LARGE SCALE GENOMIC DNA]</scope>
    <source>
        <strain evidence="3 4">GM2012</strain>
    </source>
</reference>
<dbReference type="OrthoDB" id="289252at2"/>
<keyword evidence="4" id="KW-1185">Reference proteome</keyword>
<dbReference type="Proteomes" id="UP000280296">
    <property type="component" value="Unassembled WGS sequence"/>
</dbReference>